<feature type="non-terminal residue" evidence="1">
    <location>
        <position position="31"/>
    </location>
</feature>
<dbReference type="EMBL" id="ASHM01154949">
    <property type="protein sequence ID" value="PNX63394.1"/>
    <property type="molecule type" value="Genomic_DNA"/>
</dbReference>
<evidence type="ECO:0000313" key="1">
    <source>
        <dbReference type="EMBL" id="PNX63394.1"/>
    </source>
</evidence>
<reference evidence="1 2" key="2">
    <citation type="journal article" date="2017" name="Front. Plant Sci.">
        <title>Gene Classification and Mining of Molecular Markers Useful in Red Clover (Trifolium pratense) Breeding.</title>
        <authorList>
            <person name="Istvanek J."/>
            <person name="Dluhosova J."/>
            <person name="Dluhos P."/>
            <person name="Patkova L."/>
            <person name="Nedelnik J."/>
            <person name="Repkova J."/>
        </authorList>
    </citation>
    <scope>NUCLEOTIDE SEQUENCE [LARGE SCALE GENOMIC DNA]</scope>
    <source>
        <strain evidence="2">cv. Tatra</strain>
        <tissue evidence="1">Young leaves</tissue>
    </source>
</reference>
<proteinExistence type="predicted"/>
<gene>
    <name evidence="1" type="ORF">L195_g061603</name>
</gene>
<protein>
    <submittedName>
        <fullName evidence="1">Uncharacterized protein</fullName>
    </submittedName>
</protein>
<sequence length="31" mass="3321">MWRLPLLCGSGALPHCFSRAPPDSSTVVPKP</sequence>
<evidence type="ECO:0000313" key="2">
    <source>
        <dbReference type="Proteomes" id="UP000236291"/>
    </source>
</evidence>
<dbReference type="Proteomes" id="UP000236291">
    <property type="component" value="Unassembled WGS sequence"/>
</dbReference>
<reference evidence="1 2" key="1">
    <citation type="journal article" date="2014" name="Am. J. Bot.">
        <title>Genome assembly and annotation for red clover (Trifolium pratense; Fabaceae).</title>
        <authorList>
            <person name="Istvanek J."/>
            <person name="Jaros M."/>
            <person name="Krenek A."/>
            <person name="Repkova J."/>
        </authorList>
    </citation>
    <scope>NUCLEOTIDE SEQUENCE [LARGE SCALE GENOMIC DNA]</scope>
    <source>
        <strain evidence="2">cv. Tatra</strain>
        <tissue evidence="1">Young leaves</tissue>
    </source>
</reference>
<dbReference type="AlphaFoldDB" id="A0A2K3KAU1"/>
<accession>A0A2K3KAU1</accession>
<comment type="caution">
    <text evidence="1">The sequence shown here is derived from an EMBL/GenBank/DDBJ whole genome shotgun (WGS) entry which is preliminary data.</text>
</comment>
<organism evidence="1 2">
    <name type="scientific">Trifolium pratense</name>
    <name type="common">Red clover</name>
    <dbReference type="NCBI Taxonomy" id="57577"/>
    <lineage>
        <taxon>Eukaryota</taxon>
        <taxon>Viridiplantae</taxon>
        <taxon>Streptophyta</taxon>
        <taxon>Embryophyta</taxon>
        <taxon>Tracheophyta</taxon>
        <taxon>Spermatophyta</taxon>
        <taxon>Magnoliopsida</taxon>
        <taxon>eudicotyledons</taxon>
        <taxon>Gunneridae</taxon>
        <taxon>Pentapetalae</taxon>
        <taxon>rosids</taxon>
        <taxon>fabids</taxon>
        <taxon>Fabales</taxon>
        <taxon>Fabaceae</taxon>
        <taxon>Papilionoideae</taxon>
        <taxon>50 kb inversion clade</taxon>
        <taxon>NPAAA clade</taxon>
        <taxon>Hologalegina</taxon>
        <taxon>IRL clade</taxon>
        <taxon>Trifolieae</taxon>
        <taxon>Trifolium</taxon>
    </lineage>
</organism>
<name>A0A2K3KAU1_TRIPR</name>